<feature type="non-terminal residue" evidence="4">
    <location>
        <position position="1"/>
    </location>
</feature>
<dbReference type="PANTHER" id="PTHR23348">
    <property type="entry name" value="PERIAXIN/AHNAK"/>
    <property type="match status" value="1"/>
</dbReference>
<dbReference type="GO" id="GO:0043484">
    <property type="term" value="P:regulation of RNA splicing"/>
    <property type="evidence" value="ECO:0007669"/>
    <property type="project" value="TreeGrafter"/>
</dbReference>
<feature type="compositionally biased region" description="Basic and acidic residues" evidence="3">
    <location>
        <begin position="930"/>
        <end position="944"/>
    </location>
</feature>
<sequence>AELKAPSLKGKFKMPKFDKPKFGVSASMVEGLEGQVSLPTAQVDLPSASVMATGEVPSTKVEGAEGKLEQPSLKMPKEDIKSPKVDINLPSVDVTLPKESFNLQAPEAALTLEGEAKSQEKEAAKAKDSKFKMPKFDIPKFGLSTPKVEGVEGQVSLPTAQVDLPSASVRATGEVPSAKIEGVEGKVEKPSLKMPKVDIKAPKVDINLPSVDVTLPKASLDLQAPEAALTLEGEGKAPEKEASKTKDSKFKMPKFGMPSFGWSSSREAKGTVDANVDVSLKEPQVMVPLASMEDDVTLPVAEIEAPVLDCSADSSSGKEGEIGKSKSSIFRMPKFSLSKSSKQIPCNSEVDISVSESSCYSVTEGSPAVLSVSVRSKHLPEITGESSSGHTNFRFPSLGFSKVDIGSSKILEDSPLPKGDVTLTKYQINLADTESKISPLSDETISITDVGVLKEDGSLQQGGLKAEEEIPAAETCGGDTEFVVKIPKFRAPKFGVSWSKGKPSESDTGSKVESETSQGRITSDVTYTDIEKPTQIPDADLGVKMHKSSPDIVLYTPKLDVSLPTTEATMPKLEVEICSPDLEKKAEQEVVSGEKDAEEKENKFRTPKFKLPSFSWSPKKEAIVASEVEGHMEGPTLPSLSGDAESELTFPTPENQYIQVEFDASAEKDGEKGKTKRSQFMMPKISFPKMKGQKLPVSLPILETEVCGPKQEKDYVSVQKSKQESSGEEAGMGMKMPEVTVPTLEFSKPEVKAPKVEMDISMHTGEVRLPTYEEDDLTLKSAAANASFSTSDIKMINEGSLEVKSPDTSVERTSSEIGVGDVEIKIEGPEGKTKPSKFQMPKFGITHSKGKGSEKDIPDVEKSHPERTAEGTQISIKLADVKISSQEFFKIETGASQTEISSAKSDAALAHPEGSFQQAAEKSSSADGDTSQKTDIEFSKGEPLLELRSPEIVTEKSTVVDGRKIKLEGPEGKIKMPKFQKPKFGISLTKGRGPETEVSSPKIEAELPQEKMTKEIDDIAVGVPAPELASHTISKSGDSVKSTDVRLPKLEGHISLSAEKADSRVNIEKTETYADIVKRGAEGQKMHTSDFTVSSAELSKSYLSASETDKDNSLTNRFPATTVETVEKSQDGPEVYIKIPKLKIPRFTFQALPIEADVSLSTVVTDQKGSSTDIEV</sequence>
<feature type="compositionally biased region" description="Polar residues" evidence="3">
    <location>
        <begin position="915"/>
        <end position="929"/>
    </location>
</feature>
<evidence type="ECO:0000313" key="5">
    <source>
        <dbReference type="Proteomes" id="UP000519239"/>
    </source>
</evidence>
<feature type="compositionally biased region" description="Basic and acidic residues" evidence="3">
    <location>
        <begin position="822"/>
        <end position="833"/>
    </location>
</feature>
<name>A0A7L4JRE1_9AVES</name>
<evidence type="ECO:0000256" key="3">
    <source>
        <dbReference type="SAM" id="MobiDB-lite"/>
    </source>
</evidence>
<feature type="region of interest" description="Disordered" evidence="3">
    <location>
        <begin position="497"/>
        <end position="533"/>
    </location>
</feature>
<protein>
    <submittedName>
        <fullName evidence="4">AHNK protein</fullName>
    </submittedName>
</protein>
<feature type="region of interest" description="Disordered" evidence="3">
    <location>
        <begin position="714"/>
        <end position="735"/>
    </location>
</feature>
<feature type="compositionally biased region" description="Basic and acidic residues" evidence="3">
    <location>
        <begin position="714"/>
        <end position="725"/>
    </location>
</feature>
<feature type="region of interest" description="Disordered" evidence="3">
    <location>
        <begin position="54"/>
        <end position="81"/>
    </location>
</feature>
<proteinExistence type="predicted"/>
<feature type="compositionally biased region" description="Basic and acidic residues" evidence="3">
    <location>
        <begin position="233"/>
        <end position="250"/>
    </location>
</feature>
<feature type="region of interest" description="Disordered" evidence="3">
    <location>
        <begin position="895"/>
        <end position="944"/>
    </location>
</feature>
<feature type="region of interest" description="Disordered" evidence="3">
    <location>
        <begin position="971"/>
        <end position="1002"/>
    </location>
</feature>
<dbReference type="GO" id="GO:0005634">
    <property type="term" value="C:nucleus"/>
    <property type="evidence" value="ECO:0007669"/>
    <property type="project" value="UniProtKB-SubCell"/>
</dbReference>
<gene>
    <name evidence="4" type="primary">Ahnak</name>
    <name evidence="4" type="ORF">CEUAER_R08170</name>
</gene>
<dbReference type="PANTHER" id="PTHR23348:SF41">
    <property type="entry name" value="NEUROBLAST DIFFERENTIATION-ASSOCIATED PROTEIN AHNAK"/>
    <property type="match status" value="1"/>
</dbReference>
<accession>A0A7L4JRE1</accession>
<feature type="compositionally biased region" description="Polar residues" evidence="3">
    <location>
        <begin position="895"/>
        <end position="904"/>
    </location>
</feature>
<dbReference type="InterPro" id="IPR052082">
    <property type="entry name" value="Myelin_sheath_structural"/>
</dbReference>
<keyword evidence="5" id="KW-1185">Reference proteome</keyword>
<feature type="compositionally biased region" description="Polar residues" evidence="3">
    <location>
        <begin position="515"/>
        <end position="526"/>
    </location>
</feature>
<dbReference type="OrthoDB" id="447516at2759"/>
<keyword evidence="2" id="KW-0539">Nucleus</keyword>
<comment type="subcellular location">
    <subcellularLocation>
        <location evidence="1">Nucleus</location>
    </subcellularLocation>
</comment>
<evidence type="ECO:0000256" key="1">
    <source>
        <dbReference type="ARBA" id="ARBA00004123"/>
    </source>
</evidence>
<dbReference type="EMBL" id="VWPQ01001653">
    <property type="protein sequence ID" value="NXY43095.1"/>
    <property type="molecule type" value="Genomic_DNA"/>
</dbReference>
<dbReference type="Proteomes" id="UP000519239">
    <property type="component" value="Unassembled WGS sequence"/>
</dbReference>
<evidence type="ECO:0000313" key="4">
    <source>
        <dbReference type="EMBL" id="NXY43095.1"/>
    </source>
</evidence>
<feature type="non-terminal residue" evidence="4">
    <location>
        <position position="1176"/>
    </location>
</feature>
<feature type="region of interest" description="Disordered" evidence="3">
    <location>
        <begin position="802"/>
        <end position="873"/>
    </location>
</feature>
<feature type="compositionally biased region" description="Basic and acidic residues" evidence="3">
    <location>
        <begin position="851"/>
        <end position="869"/>
    </location>
</feature>
<dbReference type="GO" id="GO:0005737">
    <property type="term" value="C:cytoplasm"/>
    <property type="evidence" value="ECO:0007669"/>
    <property type="project" value="TreeGrafter"/>
</dbReference>
<feature type="region of interest" description="Disordered" evidence="3">
    <location>
        <begin position="229"/>
        <end position="252"/>
    </location>
</feature>
<reference evidence="4 5" key="1">
    <citation type="submission" date="2019-09" db="EMBL/GenBank/DDBJ databases">
        <title>Bird 10,000 Genomes (B10K) Project - Family phase.</title>
        <authorList>
            <person name="Zhang G."/>
        </authorList>
    </citation>
    <scope>NUCLEOTIDE SEQUENCE [LARGE SCALE GENOMIC DNA]</scope>
    <source>
        <strain evidence="4">B10K-CU-031-02</strain>
        <tissue evidence="4">Muscle</tissue>
    </source>
</reference>
<dbReference type="AlphaFoldDB" id="A0A7L4JRE1"/>
<evidence type="ECO:0000256" key="2">
    <source>
        <dbReference type="ARBA" id="ARBA00023242"/>
    </source>
</evidence>
<feature type="compositionally biased region" description="Basic and acidic residues" evidence="3">
    <location>
        <begin position="502"/>
        <end position="514"/>
    </location>
</feature>
<feature type="region of interest" description="Disordered" evidence="3">
    <location>
        <begin position="663"/>
        <end position="685"/>
    </location>
</feature>
<comment type="caution">
    <text evidence="4">The sequence shown here is derived from an EMBL/GenBank/DDBJ whole genome shotgun (WGS) entry which is preliminary data.</text>
</comment>
<organism evidence="4 5">
    <name type="scientific">Ceuthmochares aereus</name>
    <dbReference type="NCBI Taxonomy" id="1961834"/>
    <lineage>
        <taxon>Eukaryota</taxon>
        <taxon>Metazoa</taxon>
        <taxon>Chordata</taxon>
        <taxon>Craniata</taxon>
        <taxon>Vertebrata</taxon>
        <taxon>Euteleostomi</taxon>
        <taxon>Archelosauria</taxon>
        <taxon>Archosauria</taxon>
        <taxon>Dinosauria</taxon>
        <taxon>Saurischia</taxon>
        <taxon>Theropoda</taxon>
        <taxon>Coelurosauria</taxon>
        <taxon>Aves</taxon>
        <taxon>Neognathae</taxon>
        <taxon>Neoaves</taxon>
        <taxon>Otidimorphae</taxon>
        <taxon>Cuculiformes</taxon>
        <taxon>Cuculidae</taxon>
        <taxon>Ceuthmochares</taxon>
    </lineage>
</organism>